<proteinExistence type="inferred from homology"/>
<feature type="short sequence motif" description="TonB C-terminal box" evidence="13">
    <location>
        <begin position="723"/>
        <end position="740"/>
    </location>
</feature>
<dbReference type="EMBL" id="SHNN01000002">
    <property type="protein sequence ID" value="MCX2980920.1"/>
    <property type="molecule type" value="Genomic_DNA"/>
</dbReference>
<dbReference type="RefSeq" id="WP_279244936.1">
    <property type="nucleotide sequence ID" value="NZ_SHNN01000002.1"/>
</dbReference>
<evidence type="ECO:0000256" key="2">
    <source>
        <dbReference type="ARBA" id="ARBA00022448"/>
    </source>
</evidence>
<keyword evidence="19" id="KW-1185">Reference proteome</keyword>
<dbReference type="InterPro" id="IPR012910">
    <property type="entry name" value="Plug_dom"/>
</dbReference>
<evidence type="ECO:0000256" key="9">
    <source>
        <dbReference type="ARBA" id="ARBA00023077"/>
    </source>
</evidence>
<name>A0ABT3TF23_9GAMM</name>
<evidence type="ECO:0000259" key="17">
    <source>
        <dbReference type="Pfam" id="PF07715"/>
    </source>
</evidence>
<evidence type="ECO:0000313" key="19">
    <source>
        <dbReference type="Proteomes" id="UP001143362"/>
    </source>
</evidence>
<evidence type="ECO:0000256" key="14">
    <source>
        <dbReference type="RuleBase" id="RU003357"/>
    </source>
</evidence>
<organism evidence="18 19">
    <name type="scientific">Candidatus Litorirhabdus singularis</name>
    <dbReference type="NCBI Taxonomy" id="2518993"/>
    <lineage>
        <taxon>Bacteria</taxon>
        <taxon>Pseudomonadati</taxon>
        <taxon>Pseudomonadota</taxon>
        <taxon>Gammaproteobacteria</taxon>
        <taxon>Cellvibrionales</taxon>
        <taxon>Halieaceae</taxon>
        <taxon>Candidatus Litorirhabdus</taxon>
    </lineage>
</organism>
<evidence type="ECO:0000256" key="10">
    <source>
        <dbReference type="ARBA" id="ARBA00023136"/>
    </source>
</evidence>
<gene>
    <name evidence="18" type="ORF">EYC98_08590</name>
</gene>
<comment type="caution">
    <text evidence="18">The sequence shown here is derived from an EMBL/GenBank/DDBJ whole genome shotgun (WGS) entry which is preliminary data.</text>
</comment>
<keyword evidence="11 12" id="KW-0998">Cell outer membrane</keyword>
<keyword evidence="6 15" id="KW-0732">Signal</keyword>
<comment type="subcellular location">
    <subcellularLocation>
        <location evidence="1 12">Cell outer membrane</location>
        <topology evidence="1 12">Multi-pass membrane protein</topology>
    </subcellularLocation>
</comment>
<keyword evidence="4" id="KW-0410">Iron transport</keyword>
<keyword evidence="5 12" id="KW-0812">Transmembrane</keyword>
<accession>A0ABT3TF23</accession>
<evidence type="ECO:0000256" key="5">
    <source>
        <dbReference type="ARBA" id="ARBA00022692"/>
    </source>
</evidence>
<dbReference type="InterPro" id="IPR036942">
    <property type="entry name" value="Beta-barrel_TonB_sf"/>
</dbReference>
<evidence type="ECO:0000256" key="13">
    <source>
        <dbReference type="PROSITE-ProRule" id="PRU10144"/>
    </source>
</evidence>
<keyword evidence="2 12" id="KW-0813">Transport</keyword>
<dbReference type="InterPro" id="IPR039426">
    <property type="entry name" value="TonB-dep_rcpt-like"/>
</dbReference>
<reference evidence="18" key="1">
    <citation type="submission" date="2019-02" db="EMBL/GenBank/DDBJ databases">
        <authorList>
            <person name="Li S.-H."/>
        </authorList>
    </citation>
    <scope>NUCLEOTIDE SEQUENCE</scope>
    <source>
        <strain evidence="18">IMCC14734</strain>
    </source>
</reference>
<dbReference type="PANTHER" id="PTHR32552">
    <property type="entry name" value="FERRICHROME IRON RECEPTOR-RELATED"/>
    <property type="match status" value="1"/>
</dbReference>
<keyword evidence="8" id="KW-0406">Ion transport</keyword>
<keyword evidence="3 12" id="KW-1134">Transmembrane beta strand</keyword>
<dbReference type="PANTHER" id="PTHR32552:SF81">
    <property type="entry name" value="TONB-DEPENDENT OUTER MEMBRANE RECEPTOR"/>
    <property type="match status" value="1"/>
</dbReference>
<keyword evidence="7" id="KW-0408">Iron</keyword>
<dbReference type="Pfam" id="PF07715">
    <property type="entry name" value="Plug"/>
    <property type="match status" value="1"/>
</dbReference>
<protein>
    <submittedName>
        <fullName evidence="18">TonB-dependent receptor</fullName>
    </submittedName>
</protein>
<keyword evidence="10 12" id="KW-0472">Membrane</keyword>
<evidence type="ECO:0000256" key="8">
    <source>
        <dbReference type="ARBA" id="ARBA00023065"/>
    </source>
</evidence>
<evidence type="ECO:0000259" key="16">
    <source>
        <dbReference type="Pfam" id="PF00593"/>
    </source>
</evidence>
<evidence type="ECO:0000256" key="15">
    <source>
        <dbReference type="SAM" id="SignalP"/>
    </source>
</evidence>
<evidence type="ECO:0000256" key="4">
    <source>
        <dbReference type="ARBA" id="ARBA00022496"/>
    </source>
</evidence>
<evidence type="ECO:0000256" key="1">
    <source>
        <dbReference type="ARBA" id="ARBA00004571"/>
    </source>
</evidence>
<sequence length="740" mass="79938">MKNLNSVATAAALAMMSQGVLAAGVLEEVIVTATKKAESLQDIAVTVNAFDADTILEAGINDAQDLAVLTPSLNINTNISPFNARMTIRGIGTAQTDPALEPSVGLFIDGVFMGRSGLGMSDLSDIERIEVLQGPQGTLYGKNTNAGAISVITQSPNFDQLEGHLEITAGNYAMQRYTASISGPVSDSLAYRLSGNVHKHDGYLENGGGADLNDADDWNLRGKLEWQPGDAWNVMLSAGRVKRDTTCCGADAVQTEVVNTALEAQGLARDKNDPYDYEIAVDVDSAFEMESDLASLVVDYEGDWGSVKSITAWNQYDYASSTDADRSQLDALSIVDDTYTGESLSQELRFSAEVGDSLDYMVGLFYYEQTTERGDGSAFVFIGDDLVPVASQLDLPLPAPIGFLAAAGDSLSGENKLETESLAVFGQATWHLGERWHVTGGLRWTDEEKRADLLSVTDSTAPAAIILGRSLLDSIATPIDASFERSKDNIDWLLRASADLGDDTMVFASAATGTKSGGFNTVSGSEEDREFDDEETLTYELGIKSTLLDATLRINATAFYTEIKEYQNQQQLESGAGTFVSNAAEVQTSGVDLQVEAAPLPNLMLRAGLLYMHDYEITDGPNDGLKLPFTADFSGNLGATLMLPFADGGIYLRGDYIFMDDHSTNVASADNLQAKDFDDRQLLNLKLGWRNDNWNISVWGKNLTEDKYASQTVVTLPFTGMDAYFLAPPRTYGATVRYEF</sequence>
<dbReference type="Pfam" id="PF00593">
    <property type="entry name" value="TonB_dep_Rec_b-barrel"/>
    <property type="match status" value="1"/>
</dbReference>
<comment type="similarity">
    <text evidence="12 14">Belongs to the TonB-dependent receptor family.</text>
</comment>
<dbReference type="Proteomes" id="UP001143362">
    <property type="component" value="Unassembled WGS sequence"/>
</dbReference>
<feature type="domain" description="TonB-dependent receptor plug" evidence="17">
    <location>
        <begin position="40"/>
        <end position="148"/>
    </location>
</feature>
<keyword evidence="9 14" id="KW-0798">TonB box</keyword>
<feature type="signal peptide" evidence="15">
    <location>
        <begin position="1"/>
        <end position="22"/>
    </location>
</feature>
<evidence type="ECO:0000256" key="12">
    <source>
        <dbReference type="PROSITE-ProRule" id="PRU01360"/>
    </source>
</evidence>
<feature type="chain" id="PRO_5046035804" evidence="15">
    <location>
        <begin position="23"/>
        <end position="740"/>
    </location>
</feature>
<evidence type="ECO:0000313" key="18">
    <source>
        <dbReference type="EMBL" id="MCX2980920.1"/>
    </source>
</evidence>
<dbReference type="InterPro" id="IPR010917">
    <property type="entry name" value="TonB_rcpt_CS"/>
</dbReference>
<feature type="domain" description="TonB-dependent receptor-like beta-barrel" evidence="16">
    <location>
        <begin position="290"/>
        <end position="703"/>
    </location>
</feature>
<dbReference type="SUPFAM" id="SSF56935">
    <property type="entry name" value="Porins"/>
    <property type="match status" value="1"/>
</dbReference>
<evidence type="ECO:0000256" key="11">
    <source>
        <dbReference type="ARBA" id="ARBA00023237"/>
    </source>
</evidence>
<evidence type="ECO:0000256" key="6">
    <source>
        <dbReference type="ARBA" id="ARBA00022729"/>
    </source>
</evidence>
<dbReference type="PROSITE" id="PS01156">
    <property type="entry name" value="TONB_DEPENDENT_REC_2"/>
    <property type="match status" value="1"/>
</dbReference>
<evidence type="ECO:0000256" key="7">
    <source>
        <dbReference type="ARBA" id="ARBA00023004"/>
    </source>
</evidence>
<dbReference type="PROSITE" id="PS52016">
    <property type="entry name" value="TONB_DEPENDENT_REC_3"/>
    <property type="match status" value="1"/>
</dbReference>
<dbReference type="InterPro" id="IPR000531">
    <property type="entry name" value="Beta-barrel_TonB"/>
</dbReference>
<keyword evidence="18" id="KW-0675">Receptor</keyword>
<evidence type="ECO:0000256" key="3">
    <source>
        <dbReference type="ARBA" id="ARBA00022452"/>
    </source>
</evidence>
<dbReference type="Gene3D" id="2.40.170.20">
    <property type="entry name" value="TonB-dependent receptor, beta-barrel domain"/>
    <property type="match status" value="1"/>
</dbReference>